<accession>A0A1Z4LT41</accession>
<feature type="domain" description="Malonyl-CoA:ACP transacylase (MAT)" evidence="4">
    <location>
        <begin position="10"/>
        <end position="316"/>
    </location>
</feature>
<evidence type="ECO:0000256" key="3">
    <source>
        <dbReference type="ARBA" id="ARBA00022679"/>
    </source>
</evidence>
<organism evidence="5 6">
    <name type="scientific">Calothrix parasitica NIES-267</name>
    <dbReference type="NCBI Taxonomy" id="1973488"/>
    <lineage>
        <taxon>Bacteria</taxon>
        <taxon>Bacillati</taxon>
        <taxon>Cyanobacteriota</taxon>
        <taxon>Cyanophyceae</taxon>
        <taxon>Nostocales</taxon>
        <taxon>Calotrichaceae</taxon>
        <taxon>Calothrix</taxon>
    </lineage>
</organism>
<dbReference type="GO" id="GO:0005886">
    <property type="term" value="C:plasma membrane"/>
    <property type="evidence" value="ECO:0007669"/>
    <property type="project" value="TreeGrafter"/>
</dbReference>
<dbReference type="InterPro" id="IPR016036">
    <property type="entry name" value="Malonyl_transacylase_ACP-bd"/>
</dbReference>
<protein>
    <submittedName>
        <fullName evidence="5">Short-chain dehydrogenase/reductase SDR</fullName>
    </submittedName>
</protein>
<dbReference type="InterPro" id="IPR016035">
    <property type="entry name" value="Acyl_Trfase/lysoPLipase"/>
</dbReference>
<dbReference type="InterPro" id="IPR001227">
    <property type="entry name" value="Ac_transferase_dom_sf"/>
</dbReference>
<dbReference type="GO" id="GO:0004312">
    <property type="term" value="F:fatty acid synthase activity"/>
    <property type="evidence" value="ECO:0007669"/>
    <property type="project" value="TreeGrafter"/>
</dbReference>
<dbReference type="PANTHER" id="PTHR43775">
    <property type="entry name" value="FATTY ACID SYNTHASE"/>
    <property type="match status" value="1"/>
</dbReference>
<evidence type="ECO:0000256" key="1">
    <source>
        <dbReference type="ARBA" id="ARBA00022450"/>
    </source>
</evidence>
<reference evidence="5 6" key="1">
    <citation type="submission" date="2017-06" db="EMBL/GenBank/DDBJ databases">
        <title>Genome sequencing of cyanobaciteial culture collection at National Institute for Environmental Studies (NIES).</title>
        <authorList>
            <person name="Hirose Y."/>
            <person name="Shimura Y."/>
            <person name="Fujisawa T."/>
            <person name="Nakamura Y."/>
            <person name="Kawachi M."/>
        </authorList>
    </citation>
    <scope>NUCLEOTIDE SEQUENCE [LARGE SCALE GENOMIC DNA]</scope>
    <source>
        <strain evidence="5 6">NIES-267</strain>
    </source>
</reference>
<keyword evidence="3" id="KW-0808">Transferase</keyword>
<dbReference type="Gene3D" id="3.30.70.3290">
    <property type="match status" value="1"/>
</dbReference>
<dbReference type="GO" id="GO:0005737">
    <property type="term" value="C:cytoplasm"/>
    <property type="evidence" value="ECO:0007669"/>
    <property type="project" value="TreeGrafter"/>
</dbReference>
<dbReference type="SUPFAM" id="SSF55048">
    <property type="entry name" value="Probable ACP-binding domain of malonyl-CoA ACP transacylase"/>
    <property type="match status" value="1"/>
</dbReference>
<dbReference type="Gene3D" id="3.30.70.250">
    <property type="entry name" value="Malonyl-CoA ACP transacylase, ACP-binding"/>
    <property type="match status" value="1"/>
</dbReference>
<dbReference type="Pfam" id="PF00698">
    <property type="entry name" value="Acyl_transf_1"/>
    <property type="match status" value="1"/>
</dbReference>
<dbReference type="Gene3D" id="3.40.366.10">
    <property type="entry name" value="Malonyl-Coenzyme A Acyl Carrier Protein, domain 2"/>
    <property type="match status" value="1"/>
</dbReference>
<proteinExistence type="predicted"/>
<evidence type="ECO:0000313" key="5">
    <source>
        <dbReference type="EMBL" id="BAY84397.1"/>
    </source>
</evidence>
<dbReference type="FunFam" id="3.40.366.10:FF:000002">
    <property type="entry name" value="Probable polyketide synthase 2"/>
    <property type="match status" value="1"/>
</dbReference>
<keyword evidence="6" id="KW-1185">Reference proteome</keyword>
<dbReference type="SUPFAM" id="SSF52151">
    <property type="entry name" value="FabD/lysophospholipase-like"/>
    <property type="match status" value="1"/>
</dbReference>
<dbReference type="Proteomes" id="UP000218418">
    <property type="component" value="Chromosome"/>
</dbReference>
<evidence type="ECO:0000256" key="2">
    <source>
        <dbReference type="ARBA" id="ARBA00022553"/>
    </source>
</evidence>
<dbReference type="InterPro" id="IPR050091">
    <property type="entry name" value="PKS_NRPS_Biosynth_Enz"/>
</dbReference>
<keyword evidence="1" id="KW-0596">Phosphopantetheine</keyword>
<dbReference type="InterPro" id="IPR014043">
    <property type="entry name" value="Acyl_transferase_dom"/>
</dbReference>
<gene>
    <name evidence="5" type="ORF">NIES267_38930</name>
</gene>
<dbReference type="SMART" id="SM00827">
    <property type="entry name" value="PKS_AT"/>
    <property type="match status" value="1"/>
</dbReference>
<sequence>MSNSCKIAFLFTGQGSQYIGMGHQLYKTQPVYRNALDMCNDLLLSELEQPLISLLYPPLGISSSLLDHTVYTQPALFAIEYALAQLWLSWGIEPNIVMGHSVGEYVAACIAGVFSLSDGLKLIARRGQLMQTLPESGEMIVVFASEGKVLAAIAASGQLVSISAVNSPENVVISGRHEALKGVIAVLHELGIKSQKLNVSHAFHSSLMEPVIDSFEQIVTKVFQHIALKVKYSSPKIDLLSSFTGQLVTEEEVTQPEYWCRHIRETVRFSAGIQYLYEQGYEIFIEIGPHPVLIEMGCRCLPEDGGVWVSSLYTGKSDLQQIFKSLRTLSVHGVKVNKYKIENNFSHSLL</sequence>
<dbReference type="AlphaFoldDB" id="A0A1Z4LT41"/>
<evidence type="ECO:0000259" key="4">
    <source>
        <dbReference type="SMART" id="SM00827"/>
    </source>
</evidence>
<evidence type="ECO:0000313" key="6">
    <source>
        <dbReference type="Proteomes" id="UP000218418"/>
    </source>
</evidence>
<dbReference type="OrthoDB" id="499075at2"/>
<name>A0A1Z4LT41_9CYAN</name>
<dbReference type="GO" id="GO:0071770">
    <property type="term" value="P:DIM/DIP cell wall layer assembly"/>
    <property type="evidence" value="ECO:0007669"/>
    <property type="project" value="TreeGrafter"/>
</dbReference>
<keyword evidence="2" id="KW-0597">Phosphoprotein</keyword>
<dbReference type="PANTHER" id="PTHR43775:SF37">
    <property type="entry name" value="SI:DKEY-61P9.11"/>
    <property type="match status" value="1"/>
</dbReference>
<dbReference type="GO" id="GO:0006633">
    <property type="term" value="P:fatty acid biosynthetic process"/>
    <property type="evidence" value="ECO:0007669"/>
    <property type="project" value="TreeGrafter"/>
</dbReference>
<dbReference type="EMBL" id="AP018227">
    <property type="protein sequence ID" value="BAY84397.1"/>
    <property type="molecule type" value="Genomic_DNA"/>
</dbReference>